<feature type="signal peptide" evidence="3">
    <location>
        <begin position="1"/>
        <end position="27"/>
    </location>
</feature>
<dbReference type="Proteomes" id="UP001596071">
    <property type="component" value="Unassembled WGS sequence"/>
</dbReference>
<keyword evidence="3" id="KW-0732">Signal</keyword>
<dbReference type="GO" id="GO:0009002">
    <property type="term" value="F:serine-type D-Ala-D-Ala carboxypeptidase activity"/>
    <property type="evidence" value="ECO:0007669"/>
    <property type="project" value="UniProtKB-EC"/>
</dbReference>
<keyword evidence="4" id="KW-0121">Carboxypeptidase</keyword>
<evidence type="ECO:0000256" key="3">
    <source>
        <dbReference type="SAM" id="SignalP"/>
    </source>
</evidence>
<feature type="chain" id="PRO_5046085758" evidence="3">
    <location>
        <begin position="28"/>
        <end position="508"/>
    </location>
</feature>
<dbReference type="Gene3D" id="3.50.80.20">
    <property type="entry name" value="D-Ala-D-Ala carboxypeptidase C, peptidase S13"/>
    <property type="match status" value="1"/>
</dbReference>
<dbReference type="PANTHER" id="PTHR30023">
    <property type="entry name" value="D-ALANYL-D-ALANINE CARBOXYPEPTIDASE"/>
    <property type="match status" value="1"/>
</dbReference>
<dbReference type="InterPro" id="IPR000667">
    <property type="entry name" value="Peptidase_S13"/>
</dbReference>
<evidence type="ECO:0000256" key="2">
    <source>
        <dbReference type="ARBA" id="ARBA00022801"/>
    </source>
</evidence>
<keyword evidence="2 4" id="KW-0378">Hydrolase</keyword>
<gene>
    <name evidence="4" type="primary">dacB</name>
    <name evidence="4" type="ORF">ACFPTP_02095</name>
</gene>
<dbReference type="Gene3D" id="3.40.710.10">
    <property type="entry name" value="DD-peptidase/beta-lactamase superfamily"/>
    <property type="match status" value="1"/>
</dbReference>
<dbReference type="Pfam" id="PF02113">
    <property type="entry name" value="Peptidase_S13"/>
    <property type="match status" value="1"/>
</dbReference>
<reference evidence="5" key="1">
    <citation type="journal article" date="2019" name="Int. J. Syst. Evol. Microbiol.">
        <title>The Global Catalogue of Microorganisms (GCM) 10K type strain sequencing project: providing services to taxonomists for standard genome sequencing and annotation.</title>
        <authorList>
            <consortium name="The Broad Institute Genomics Platform"/>
            <consortium name="The Broad Institute Genome Sequencing Center for Infectious Disease"/>
            <person name="Wu L."/>
            <person name="Ma J."/>
        </authorList>
    </citation>
    <scope>NUCLEOTIDE SEQUENCE [LARGE SCALE GENOMIC DNA]</scope>
    <source>
        <strain evidence="5">KACC 11299</strain>
    </source>
</reference>
<evidence type="ECO:0000313" key="5">
    <source>
        <dbReference type="Proteomes" id="UP001596071"/>
    </source>
</evidence>
<protein>
    <submittedName>
        <fullName evidence="4">D-alanyl-D-alanine carboxypeptidase/D-alanyl-D-alanine-endopeptidase</fullName>
        <ecNumber evidence="4">3.4.16.4</ecNumber>
    </submittedName>
</protein>
<evidence type="ECO:0000256" key="1">
    <source>
        <dbReference type="ARBA" id="ARBA00006096"/>
    </source>
</evidence>
<name>A0ABW0TUM3_9BACL</name>
<dbReference type="SUPFAM" id="SSF56601">
    <property type="entry name" value="beta-lactamase/transpeptidase-like"/>
    <property type="match status" value="1"/>
</dbReference>
<keyword evidence="5" id="KW-1185">Reference proteome</keyword>
<dbReference type="PANTHER" id="PTHR30023:SF0">
    <property type="entry name" value="PENICILLIN-SENSITIVE CARBOXYPEPTIDASE A"/>
    <property type="match status" value="1"/>
</dbReference>
<keyword evidence="4" id="KW-0645">Protease</keyword>
<comment type="similarity">
    <text evidence="1">Belongs to the peptidase S13 family.</text>
</comment>
<dbReference type="EMBL" id="JBHSNP010000002">
    <property type="protein sequence ID" value="MFC5602056.1"/>
    <property type="molecule type" value="Genomic_DNA"/>
</dbReference>
<sequence>MKQRSILKRAFLAMAIALIALFPVAHEGSLSSTAAASGDTTPEASIVSTTLDQKIDAILKDPKLQGGITGVSVRKADTGEKIYSNFGDIRLRPASNMKLLTGSTAMDILGPDYQFSTEVLTDGEVKGKMIHGNLYLKGKGDPTLMKNDLDQFAKDLKAKGIEKINGNLIADDSWYDDDRYSQDLNWSDEHNYVGAQVSALTLSPNEDYDAGTVIVEVNAGSKAGDLPKVTLTPETNYVEIVNRATTVAKGEAKSISIAREHGTNRIIIEGKIPVEGTRSQSWSAVWEPTGLALDVFKKSLAEQGIEFVGNGGMETGITPGNATVLVSKKSMPLNELFIPFMKLSNNGHAETLVKEMGKVQRGEGSWSAGLAVMKEKLKQFGVNTDTVVLRDGSGMSHKNLVSADELTKLLYSVQGKSWFPAFEASLPIAGVPDRMVGGTLRNRMGSGLTAGNVTAKTGSITGVSTLSGYVTAKDGTELVFSIMINNYITGPVTPIEDAIAKVLAEYEF</sequence>
<accession>A0ABW0TUM3</accession>
<organism evidence="4 5">
    <name type="scientific">Sporosarcina koreensis</name>
    <dbReference type="NCBI Taxonomy" id="334735"/>
    <lineage>
        <taxon>Bacteria</taxon>
        <taxon>Bacillati</taxon>
        <taxon>Bacillota</taxon>
        <taxon>Bacilli</taxon>
        <taxon>Bacillales</taxon>
        <taxon>Caryophanaceae</taxon>
        <taxon>Sporosarcina</taxon>
    </lineage>
</organism>
<dbReference type="PRINTS" id="PR00922">
    <property type="entry name" value="DADACBPTASE3"/>
</dbReference>
<dbReference type="RefSeq" id="WP_381441751.1">
    <property type="nucleotide sequence ID" value="NZ_JBHSNP010000002.1"/>
</dbReference>
<evidence type="ECO:0000313" key="4">
    <source>
        <dbReference type="EMBL" id="MFC5602056.1"/>
    </source>
</evidence>
<dbReference type="EC" id="3.4.16.4" evidence="4"/>
<comment type="caution">
    <text evidence="4">The sequence shown here is derived from an EMBL/GenBank/DDBJ whole genome shotgun (WGS) entry which is preliminary data.</text>
</comment>
<dbReference type="InterPro" id="IPR012338">
    <property type="entry name" value="Beta-lactam/transpept-like"/>
</dbReference>
<dbReference type="NCBIfam" id="TIGR00666">
    <property type="entry name" value="PBP4"/>
    <property type="match status" value="1"/>
</dbReference>
<proteinExistence type="inferred from homology"/>